<keyword evidence="2" id="KW-0472">Membrane</keyword>
<feature type="region of interest" description="Disordered" evidence="1">
    <location>
        <begin position="109"/>
        <end position="147"/>
    </location>
</feature>
<keyword evidence="4" id="KW-1185">Reference proteome</keyword>
<proteinExistence type="predicted"/>
<keyword evidence="2" id="KW-0812">Transmembrane</keyword>
<evidence type="ECO:0000313" key="4">
    <source>
        <dbReference type="Proteomes" id="UP001163828"/>
    </source>
</evidence>
<dbReference type="Proteomes" id="UP001163828">
    <property type="component" value="Unassembled WGS sequence"/>
</dbReference>
<sequence length="284" mass="32785">MREGDARRCYSVLFRKRRIHKLGIKYGSFFFWSTTAGQFTYQFNPPLFCCRFTRVTFLHCHFPLGTAPYLLQKLSKPSLLTMRFNAVIWAYLVLQLVSAVYAAPRFDSRAPGEVESSSKRKGSEDDGSSPAKRIKTEEPRVMEEASVRVKQESHSPGIVENRPKVEISYIDKGRLDQLNLGVPLGEYDRGLIEKLVKKTVREKWRWSEEQVQSLLFDYPERPPRYWGSLVKRFFFKGPFQDCGANEEIGCLAEVVPTMRSGSVFKRSGNKKGDHVYDVKDLDIY</sequence>
<gene>
    <name evidence="3" type="ORF">F5050DRAFT_1842440</name>
</gene>
<comment type="caution">
    <text evidence="3">The sequence shown here is derived from an EMBL/GenBank/DDBJ whole genome shotgun (WGS) entry which is preliminary data.</text>
</comment>
<organism evidence="3 4">
    <name type="scientific">Lentinula boryana</name>
    <dbReference type="NCBI Taxonomy" id="40481"/>
    <lineage>
        <taxon>Eukaryota</taxon>
        <taxon>Fungi</taxon>
        <taxon>Dikarya</taxon>
        <taxon>Basidiomycota</taxon>
        <taxon>Agaricomycotina</taxon>
        <taxon>Agaricomycetes</taxon>
        <taxon>Agaricomycetidae</taxon>
        <taxon>Agaricales</taxon>
        <taxon>Marasmiineae</taxon>
        <taxon>Omphalotaceae</taxon>
        <taxon>Lentinula</taxon>
    </lineage>
</organism>
<feature type="compositionally biased region" description="Basic and acidic residues" evidence="1">
    <location>
        <begin position="109"/>
        <end position="124"/>
    </location>
</feature>
<name>A0ABQ8Q5T6_9AGAR</name>
<evidence type="ECO:0000313" key="3">
    <source>
        <dbReference type="EMBL" id="KAJ3993874.1"/>
    </source>
</evidence>
<accession>A0ABQ8Q5T6</accession>
<evidence type="ECO:0000256" key="1">
    <source>
        <dbReference type="SAM" id="MobiDB-lite"/>
    </source>
</evidence>
<protein>
    <submittedName>
        <fullName evidence="3">Uncharacterized protein</fullName>
    </submittedName>
</protein>
<dbReference type="EMBL" id="MU790737">
    <property type="protein sequence ID" value="KAJ3993874.1"/>
    <property type="molecule type" value="Genomic_DNA"/>
</dbReference>
<feature type="compositionally biased region" description="Basic and acidic residues" evidence="1">
    <location>
        <begin position="134"/>
        <end position="147"/>
    </location>
</feature>
<feature type="transmembrane region" description="Helical" evidence="2">
    <location>
        <begin position="84"/>
        <end position="103"/>
    </location>
</feature>
<reference evidence="3" key="1">
    <citation type="submission" date="2022-08" db="EMBL/GenBank/DDBJ databases">
        <authorList>
            <consortium name="DOE Joint Genome Institute"/>
            <person name="Min B."/>
            <person name="Riley R."/>
            <person name="Sierra-Patev S."/>
            <person name="Naranjo-Ortiz M."/>
            <person name="Looney B."/>
            <person name="Konkel Z."/>
            <person name="Slot J.C."/>
            <person name="Sakamoto Y."/>
            <person name="Steenwyk J.L."/>
            <person name="Rokas A."/>
            <person name="Carro J."/>
            <person name="Camarero S."/>
            <person name="Ferreira P."/>
            <person name="Molpeceres G."/>
            <person name="Ruiz-Duenas F.J."/>
            <person name="Serrano A."/>
            <person name="Henrissat B."/>
            <person name="Drula E."/>
            <person name="Hughes K.W."/>
            <person name="Mata J.L."/>
            <person name="Ishikawa N.K."/>
            <person name="Vargas-Isla R."/>
            <person name="Ushijima S."/>
            <person name="Smith C.A."/>
            <person name="Ahrendt S."/>
            <person name="Andreopoulos W."/>
            <person name="He G."/>
            <person name="Labutti K."/>
            <person name="Lipzen A."/>
            <person name="Ng V."/>
            <person name="Sandor L."/>
            <person name="Barry K."/>
            <person name="Martinez A.T."/>
            <person name="Xiao Y."/>
            <person name="Gibbons J.G."/>
            <person name="Terashima K."/>
            <person name="Hibbett D.S."/>
            <person name="Grigoriev I.V."/>
        </authorList>
    </citation>
    <scope>NUCLEOTIDE SEQUENCE</scope>
    <source>
        <strain evidence="3">TFB10827</strain>
    </source>
</reference>
<keyword evidence="2" id="KW-1133">Transmembrane helix</keyword>
<evidence type="ECO:0000256" key="2">
    <source>
        <dbReference type="SAM" id="Phobius"/>
    </source>
</evidence>